<organism evidence="3 4">
    <name type="scientific">Candidatus Shapirobacteria bacterium CG11_big_fil_rev_8_21_14_0_20_40_12</name>
    <dbReference type="NCBI Taxonomy" id="1974889"/>
    <lineage>
        <taxon>Bacteria</taxon>
        <taxon>Candidatus Shapironibacteriota</taxon>
    </lineage>
</organism>
<gene>
    <name evidence="3" type="ORF">COV89_02140</name>
</gene>
<comment type="caution">
    <text evidence="3">The sequence shown here is derived from an EMBL/GenBank/DDBJ whole genome shotgun (WGS) entry which is preliminary data.</text>
</comment>
<feature type="transmembrane region" description="Helical" evidence="1">
    <location>
        <begin position="451"/>
        <end position="470"/>
    </location>
</feature>
<keyword evidence="1" id="KW-1133">Transmembrane helix</keyword>
<accession>A0A2H0KFT3</accession>
<dbReference type="EMBL" id="PCVI01000034">
    <property type="protein sequence ID" value="PIQ70128.1"/>
    <property type="molecule type" value="Genomic_DNA"/>
</dbReference>
<dbReference type="Pfam" id="PF13632">
    <property type="entry name" value="Glyco_trans_2_3"/>
    <property type="match status" value="1"/>
</dbReference>
<feature type="transmembrane region" description="Helical" evidence="1">
    <location>
        <begin position="51"/>
        <end position="69"/>
    </location>
</feature>
<dbReference type="InterPro" id="IPR001173">
    <property type="entry name" value="Glyco_trans_2-like"/>
</dbReference>
<keyword evidence="1" id="KW-0812">Transmembrane</keyword>
<evidence type="ECO:0000259" key="2">
    <source>
        <dbReference type="Pfam" id="PF13632"/>
    </source>
</evidence>
<evidence type="ECO:0000313" key="3">
    <source>
        <dbReference type="EMBL" id="PIQ70128.1"/>
    </source>
</evidence>
<proteinExistence type="predicted"/>
<dbReference type="Proteomes" id="UP000231371">
    <property type="component" value="Unassembled WGS sequence"/>
</dbReference>
<feature type="transmembrane region" description="Helical" evidence="1">
    <location>
        <begin position="379"/>
        <end position="398"/>
    </location>
</feature>
<dbReference type="InterPro" id="IPR029044">
    <property type="entry name" value="Nucleotide-diphossugar_trans"/>
</dbReference>
<name>A0A2H0KFT3_9BACT</name>
<dbReference type="AlphaFoldDB" id="A0A2H0KFT3"/>
<dbReference type="PANTHER" id="PTHR36851:SF1">
    <property type="entry name" value="GLYCO_TRANS_2-LIKE DOMAIN-CONTAINING PROTEIN"/>
    <property type="match status" value="1"/>
</dbReference>
<feature type="domain" description="Glycosyltransferase 2-like" evidence="2">
    <location>
        <begin position="198"/>
        <end position="415"/>
    </location>
</feature>
<dbReference type="PANTHER" id="PTHR36851">
    <property type="entry name" value="UNNAMED PRODUCT"/>
    <property type="match status" value="1"/>
</dbReference>
<evidence type="ECO:0000313" key="4">
    <source>
        <dbReference type="Proteomes" id="UP000231371"/>
    </source>
</evidence>
<protein>
    <recommendedName>
        <fullName evidence="2">Glycosyltransferase 2-like domain-containing protein</fullName>
    </recommendedName>
</protein>
<dbReference type="Gene3D" id="3.90.550.10">
    <property type="entry name" value="Spore Coat Polysaccharide Biosynthesis Protein SpsA, Chain A"/>
    <property type="match status" value="1"/>
</dbReference>
<feature type="transmembrane region" description="Helical" evidence="1">
    <location>
        <begin position="21"/>
        <end position="45"/>
    </location>
</feature>
<feature type="transmembrane region" description="Helical" evidence="1">
    <location>
        <begin position="410"/>
        <end position="431"/>
    </location>
</feature>
<evidence type="ECO:0000256" key="1">
    <source>
        <dbReference type="SAM" id="Phobius"/>
    </source>
</evidence>
<dbReference type="SUPFAM" id="SSF53448">
    <property type="entry name" value="Nucleotide-diphospho-sugar transferases"/>
    <property type="match status" value="1"/>
</dbReference>
<reference evidence="3 4" key="1">
    <citation type="submission" date="2017-09" db="EMBL/GenBank/DDBJ databases">
        <title>Depth-based differentiation of microbial function through sediment-hosted aquifers and enrichment of novel symbionts in the deep terrestrial subsurface.</title>
        <authorList>
            <person name="Probst A.J."/>
            <person name="Ladd B."/>
            <person name="Jarett J.K."/>
            <person name="Geller-Mcgrath D.E."/>
            <person name="Sieber C.M."/>
            <person name="Emerson J.B."/>
            <person name="Anantharaman K."/>
            <person name="Thomas B.C."/>
            <person name="Malmstrom R."/>
            <person name="Stieglmeier M."/>
            <person name="Klingl A."/>
            <person name="Woyke T."/>
            <person name="Ryan C.M."/>
            <person name="Banfield J.F."/>
        </authorList>
    </citation>
    <scope>NUCLEOTIDE SEQUENCE [LARGE SCALE GENOMIC DNA]</scope>
    <source>
        <strain evidence="3">CG11_big_fil_rev_8_21_14_0_20_40_12</strain>
    </source>
</reference>
<keyword evidence="1" id="KW-0472">Membrane</keyword>
<sequence>MKPEKKKYLIKRLLEILPGFTSWNLILFPIWGAFVAPVAVAYFILLFDVFWVYQSVSLAVFGLIAYFRIEASKNFDWLGEIKSFPDWKKVHHIVIVCTYKEPLYILERTLNSLADQTMPKNQMSIVVGFEKRETGWEEKAAELEKSFSKKFANLIFSEHTLIPGETAGKHSNAKAAILKAKKQLVDGGKINLDYTTVTSCDADHVYHPNHFTCLAYKFLDNPNRYFRFWQPAIVFYNNFWRLPAPVRVVNTIGTIWCTAQLVRTDRLINQQNYSLSLKLLDKIGYWDVDVIPEDWHIFFKAFFATSGKIEVEPIYLPLMADAAQSTSFFKTVKNQYEQFKRWAWGVSDDPYVIIKYFSEKNISFENKTLRVLRMLKDHFLWPVNFFIITFGVNIPILFNKEFAKTALGFNLPNISSLILTLCLLPLGIVVFWDAKKQRPPRPKDVPKIKSFLIPFEFILMPVVGFIFGALPGLDAHTRLMLGKYIEYRVTEKI</sequence>